<dbReference type="InterPro" id="IPR003439">
    <property type="entry name" value="ABC_transporter-like_ATP-bd"/>
</dbReference>
<evidence type="ECO:0000256" key="5">
    <source>
        <dbReference type="ARBA" id="ARBA00022989"/>
    </source>
</evidence>
<evidence type="ECO:0000259" key="9">
    <source>
        <dbReference type="PROSITE" id="PS50929"/>
    </source>
</evidence>
<dbReference type="SUPFAM" id="SSF52540">
    <property type="entry name" value="P-loop containing nucleoside triphosphate hydrolases"/>
    <property type="match status" value="1"/>
</dbReference>
<keyword evidence="2 7" id="KW-0812">Transmembrane</keyword>
<dbReference type="Proteomes" id="UP001519363">
    <property type="component" value="Unassembled WGS sequence"/>
</dbReference>
<feature type="transmembrane region" description="Helical" evidence="7">
    <location>
        <begin position="69"/>
        <end position="91"/>
    </location>
</feature>
<dbReference type="Gene3D" id="1.20.1560.10">
    <property type="entry name" value="ABC transporter type 1, transmembrane domain"/>
    <property type="match status" value="1"/>
</dbReference>
<dbReference type="InterPro" id="IPR003593">
    <property type="entry name" value="AAA+_ATPase"/>
</dbReference>
<dbReference type="Pfam" id="PF00664">
    <property type="entry name" value="ABC_membrane"/>
    <property type="match status" value="1"/>
</dbReference>
<accession>A0ABS5ARW0</accession>
<keyword evidence="3" id="KW-0547">Nucleotide-binding</keyword>
<reference evidence="10 11" key="1">
    <citation type="submission" date="2021-03" db="EMBL/GenBank/DDBJ databases">
        <title>Sequencing the genomes of 1000 actinobacteria strains.</title>
        <authorList>
            <person name="Klenk H.-P."/>
        </authorList>
    </citation>
    <scope>NUCLEOTIDE SEQUENCE [LARGE SCALE GENOMIC DNA]</scope>
    <source>
        <strain evidence="10 11">DSM 44580</strain>
    </source>
</reference>
<evidence type="ECO:0000259" key="8">
    <source>
        <dbReference type="PROSITE" id="PS50893"/>
    </source>
</evidence>
<feature type="domain" description="ABC transmembrane type-1" evidence="9">
    <location>
        <begin position="29"/>
        <end position="311"/>
    </location>
</feature>
<dbReference type="Gene3D" id="3.40.50.300">
    <property type="entry name" value="P-loop containing nucleotide triphosphate hydrolases"/>
    <property type="match status" value="1"/>
</dbReference>
<evidence type="ECO:0000313" key="10">
    <source>
        <dbReference type="EMBL" id="MBP2479298.1"/>
    </source>
</evidence>
<comment type="subcellular location">
    <subcellularLocation>
        <location evidence="1">Cell membrane</location>
        <topology evidence="1">Multi-pass membrane protein</topology>
    </subcellularLocation>
</comment>
<keyword evidence="11" id="KW-1185">Reference proteome</keyword>
<evidence type="ECO:0000256" key="1">
    <source>
        <dbReference type="ARBA" id="ARBA00004651"/>
    </source>
</evidence>
<dbReference type="InterPro" id="IPR036640">
    <property type="entry name" value="ABC1_TM_sf"/>
</dbReference>
<evidence type="ECO:0000313" key="11">
    <source>
        <dbReference type="Proteomes" id="UP001519363"/>
    </source>
</evidence>
<evidence type="ECO:0000256" key="3">
    <source>
        <dbReference type="ARBA" id="ARBA00022741"/>
    </source>
</evidence>
<dbReference type="PROSITE" id="PS50893">
    <property type="entry name" value="ABC_TRANSPORTER_2"/>
    <property type="match status" value="1"/>
</dbReference>
<dbReference type="SUPFAM" id="SSF90123">
    <property type="entry name" value="ABC transporter transmembrane region"/>
    <property type="match status" value="1"/>
</dbReference>
<evidence type="ECO:0000256" key="2">
    <source>
        <dbReference type="ARBA" id="ARBA00022692"/>
    </source>
</evidence>
<dbReference type="InterPro" id="IPR027417">
    <property type="entry name" value="P-loop_NTPase"/>
</dbReference>
<keyword evidence="6 7" id="KW-0472">Membrane</keyword>
<dbReference type="InterPro" id="IPR011527">
    <property type="entry name" value="ABC1_TM_dom"/>
</dbReference>
<organism evidence="10 11">
    <name type="scientific">Crossiella equi</name>
    <dbReference type="NCBI Taxonomy" id="130796"/>
    <lineage>
        <taxon>Bacteria</taxon>
        <taxon>Bacillati</taxon>
        <taxon>Actinomycetota</taxon>
        <taxon>Actinomycetes</taxon>
        <taxon>Pseudonocardiales</taxon>
        <taxon>Pseudonocardiaceae</taxon>
        <taxon>Crossiella</taxon>
    </lineage>
</organism>
<dbReference type="InterPro" id="IPR039421">
    <property type="entry name" value="Type_1_exporter"/>
</dbReference>
<name>A0ABS5ARW0_9PSEU</name>
<comment type="caution">
    <text evidence="10">The sequence shown here is derived from an EMBL/GenBank/DDBJ whole genome shotgun (WGS) entry which is preliminary data.</text>
</comment>
<dbReference type="PROSITE" id="PS50929">
    <property type="entry name" value="ABC_TM1F"/>
    <property type="match status" value="1"/>
</dbReference>
<gene>
    <name evidence="10" type="ORF">JOF53_008170</name>
</gene>
<protein>
    <submittedName>
        <fullName evidence="10">ATP-binding cassette subfamily C protein</fullName>
    </submittedName>
</protein>
<sequence>MRELLPIADSRATWRAVGVLLKPHRALAWAGFLVLLLGTSIGLVTPLVLGEVVDLVTVRAGADALTWPTVLLVVIALAQGVATSGGVAMVARLGENLLARLREVFVARALDLPLSEVERAGAGDLTARVTRDVAVVAEAVRTALPVLARSLLAIVVTMAGFALLDWRFLLAALLALPVQLQAVRWYVRHAPQVYADQRAAVGAQQQQLLETIGGADTVRAFGLAPQHLDKVRARSSEAVDLGMLGQRLVTRFYGRINTAEFIGLGAVLLAGFLLVRSGEVTLGAATAAALYAHNLFNPVSAALALADDAQSAAASLSRLVGVAERPAAQVRTEPVPTTTAVDVRGLSFGYRDDFEVLHQVDLAIGHGELVALVGASGAGKTTLAKLIAGVHEAAEGTITIGGTPLSGLALRRTVNLITQEVHVFAGPLAADLRLAAPEATDADLKDALTRVGAWSWAEALPEGLSTVVGEGGHRLTVAQAQQLALARLILADPPVAVLDEATAEAGSAGARTLEASARAALAGRTALVVAHRLTQAAAADRVVVLEAGRVVESGPHERLLAAGGRYAQLWSAWSDGR</sequence>
<dbReference type="SMART" id="SM00382">
    <property type="entry name" value="AAA"/>
    <property type="match status" value="1"/>
</dbReference>
<proteinExistence type="predicted"/>
<feature type="transmembrane region" description="Helical" evidence="7">
    <location>
        <begin position="151"/>
        <end position="176"/>
    </location>
</feature>
<feature type="domain" description="ABC transporter" evidence="8">
    <location>
        <begin position="341"/>
        <end position="572"/>
    </location>
</feature>
<evidence type="ECO:0000256" key="6">
    <source>
        <dbReference type="ARBA" id="ARBA00023136"/>
    </source>
</evidence>
<dbReference type="RefSeq" id="WP_209707731.1">
    <property type="nucleotide sequence ID" value="NZ_JAGIOO010000001.1"/>
</dbReference>
<keyword evidence="5 7" id="KW-1133">Transmembrane helix</keyword>
<dbReference type="PANTHER" id="PTHR43394">
    <property type="entry name" value="ATP-DEPENDENT PERMEASE MDL1, MITOCHONDRIAL"/>
    <property type="match status" value="1"/>
</dbReference>
<evidence type="ECO:0000256" key="4">
    <source>
        <dbReference type="ARBA" id="ARBA00022840"/>
    </source>
</evidence>
<evidence type="ECO:0000256" key="7">
    <source>
        <dbReference type="SAM" id="Phobius"/>
    </source>
</evidence>
<feature type="transmembrane region" description="Helical" evidence="7">
    <location>
        <begin position="26"/>
        <end position="49"/>
    </location>
</feature>
<dbReference type="EMBL" id="JAGIOO010000001">
    <property type="protein sequence ID" value="MBP2479298.1"/>
    <property type="molecule type" value="Genomic_DNA"/>
</dbReference>
<dbReference type="GO" id="GO:0005524">
    <property type="term" value="F:ATP binding"/>
    <property type="evidence" value="ECO:0007669"/>
    <property type="project" value="UniProtKB-KW"/>
</dbReference>
<dbReference type="CDD" id="cd07346">
    <property type="entry name" value="ABC_6TM_exporters"/>
    <property type="match status" value="1"/>
</dbReference>
<keyword evidence="4 10" id="KW-0067">ATP-binding</keyword>
<dbReference type="PANTHER" id="PTHR43394:SF1">
    <property type="entry name" value="ATP-BINDING CASSETTE SUB-FAMILY B MEMBER 10, MITOCHONDRIAL"/>
    <property type="match status" value="1"/>
</dbReference>
<dbReference type="Pfam" id="PF00005">
    <property type="entry name" value="ABC_tran"/>
    <property type="match status" value="1"/>
</dbReference>